<sequence>MNRNRYPITTPSHPIPITPFYHAQPSSLAEAVPLLAPPSSSAVLCIPTLPASAAGSQPPHSPSHTHLIGFCEARGFLSQPQILDLDFERSRIRNSQPLIFQSTTYIQTRLPPGLPHHSSQTFLRHGSRLVIEIIRTRDCYLIIVEL</sequence>
<reference evidence="1 2" key="4">
    <citation type="journal article" date="2011" name="BMC Genomics">
        <title>RNA-Seq improves annotation of protein-coding genes in the cucumber genome.</title>
        <authorList>
            <person name="Li Z."/>
            <person name="Zhang Z."/>
            <person name="Yan P."/>
            <person name="Huang S."/>
            <person name="Fei Z."/>
            <person name="Lin K."/>
        </authorList>
    </citation>
    <scope>NUCLEOTIDE SEQUENCE [LARGE SCALE GENOMIC DNA]</scope>
    <source>
        <strain evidence="2">cv. 9930</strain>
    </source>
</reference>
<gene>
    <name evidence="1" type="ORF">Csa_6G502010</name>
</gene>
<name>A0A0A0KKB0_CUCSA</name>
<dbReference type="Proteomes" id="UP000029981">
    <property type="component" value="Chromosome 6"/>
</dbReference>
<reference evidence="1 2" key="2">
    <citation type="journal article" date="2009" name="PLoS ONE">
        <title>An integrated genetic and cytogenetic map of the cucumber genome.</title>
        <authorList>
            <person name="Ren Y."/>
            <person name="Zhang Z."/>
            <person name="Liu J."/>
            <person name="Staub J.E."/>
            <person name="Han Y."/>
            <person name="Cheng Z."/>
            <person name="Li X."/>
            <person name="Lu J."/>
            <person name="Miao H."/>
            <person name="Kang H."/>
            <person name="Xie B."/>
            <person name="Gu X."/>
            <person name="Wang X."/>
            <person name="Du Y."/>
            <person name="Jin W."/>
            <person name="Huang S."/>
        </authorList>
    </citation>
    <scope>NUCLEOTIDE SEQUENCE [LARGE SCALE GENOMIC DNA]</scope>
    <source>
        <strain evidence="2">cv. 9930</strain>
    </source>
</reference>
<protein>
    <submittedName>
        <fullName evidence="1">Uncharacterized protein</fullName>
    </submittedName>
</protein>
<accession>A0A0A0KKB0</accession>
<keyword evidence="2" id="KW-1185">Reference proteome</keyword>
<evidence type="ECO:0000313" key="1">
    <source>
        <dbReference type="EMBL" id="KGN48812.1"/>
    </source>
</evidence>
<dbReference type="EMBL" id="CM002927">
    <property type="protein sequence ID" value="KGN48812.1"/>
    <property type="molecule type" value="Genomic_DNA"/>
</dbReference>
<evidence type="ECO:0000313" key="2">
    <source>
        <dbReference type="Proteomes" id="UP000029981"/>
    </source>
</evidence>
<proteinExistence type="predicted"/>
<dbReference type="AlphaFoldDB" id="A0A0A0KKB0"/>
<reference evidence="1 2" key="3">
    <citation type="journal article" date="2010" name="BMC Genomics">
        <title>Transcriptome sequencing and comparative analysis of cucumber flowers with different sex types.</title>
        <authorList>
            <person name="Guo S."/>
            <person name="Zheng Y."/>
            <person name="Joung J.G."/>
            <person name="Liu S."/>
            <person name="Zhang Z."/>
            <person name="Crasta O.R."/>
            <person name="Sobral B.W."/>
            <person name="Xu Y."/>
            <person name="Huang S."/>
            <person name="Fei Z."/>
        </authorList>
    </citation>
    <scope>NUCLEOTIDE SEQUENCE [LARGE SCALE GENOMIC DNA]</scope>
    <source>
        <strain evidence="2">cv. 9930</strain>
    </source>
</reference>
<reference evidence="1 2" key="1">
    <citation type="journal article" date="2009" name="Nat. Genet.">
        <title>The genome of the cucumber, Cucumis sativus L.</title>
        <authorList>
            <person name="Huang S."/>
            <person name="Li R."/>
            <person name="Zhang Z."/>
            <person name="Li L."/>
            <person name="Gu X."/>
            <person name="Fan W."/>
            <person name="Lucas W.J."/>
            <person name="Wang X."/>
            <person name="Xie B."/>
            <person name="Ni P."/>
            <person name="Ren Y."/>
            <person name="Zhu H."/>
            <person name="Li J."/>
            <person name="Lin K."/>
            <person name="Jin W."/>
            <person name="Fei Z."/>
            <person name="Li G."/>
            <person name="Staub J."/>
            <person name="Kilian A."/>
            <person name="van der Vossen E.A."/>
            <person name="Wu Y."/>
            <person name="Guo J."/>
            <person name="He J."/>
            <person name="Jia Z."/>
            <person name="Ren Y."/>
            <person name="Tian G."/>
            <person name="Lu Y."/>
            <person name="Ruan J."/>
            <person name="Qian W."/>
            <person name="Wang M."/>
            <person name="Huang Q."/>
            <person name="Li B."/>
            <person name="Xuan Z."/>
            <person name="Cao J."/>
            <person name="Asan"/>
            <person name="Wu Z."/>
            <person name="Zhang J."/>
            <person name="Cai Q."/>
            <person name="Bai Y."/>
            <person name="Zhao B."/>
            <person name="Han Y."/>
            <person name="Li Y."/>
            <person name="Li X."/>
            <person name="Wang S."/>
            <person name="Shi Q."/>
            <person name="Liu S."/>
            <person name="Cho W.K."/>
            <person name="Kim J.Y."/>
            <person name="Xu Y."/>
            <person name="Heller-Uszynska K."/>
            <person name="Miao H."/>
            <person name="Cheng Z."/>
            <person name="Zhang S."/>
            <person name="Wu J."/>
            <person name="Yang Y."/>
            <person name="Kang H."/>
            <person name="Li M."/>
            <person name="Liang H."/>
            <person name="Ren X."/>
            <person name="Shi Z."/>
            <person name="Wen M."/>
            <person name="Jian M."/>
            <person name="Yang H."/>
            <person name="Zhang G."/>
            <person name="Yang Z."/>
            <person name="Chen R."/>
            <person name="Liu S."/>
            <person name="Li J."/>
            <person name="Ma L."/>
            <person name="Liu H."/>
            <person name="Zhou Y."/>
            <person name="Zhao J."/>
            <person name="Fang X."/>
            <person name="Li G."/>
            <person name="Fang L."/>
            <person name="Li Y."/>
            <person name="Liu D."/>
            <person name="Zheng H."/>
            <person name="Zhang Y."/>
            <person name="Qin N."/>
            <person name="Li Z."/>
            <person name="Yang G."/>
            <person name="Yang S."/>
            <person name="Bolund L."/>
            <person name="Kristiansen K."/>
            <person name="Zheng H."/>
            <person name="Li S."/>
            <person name="Zhang X."/>
            <person name="Yang H."/>
            <person name="Wang J."/>
            <person name="Sun R."/>
            <person name="Zhang B."/>
            <person name="Jiang S."/>
            <person name="Wang J."/>
            <person name="Du Y."/>
            <person name="Li S."/>
        </authorList>
    </citation>
    <scope>NUCLEOTIDE SEQUENCE [LARGE SCALE GENOMIC DNA]</scope>
    <source>
        <strain evidence="2">cv. 9930</strain>
    </source>
</reference>
<dbReference type="Gramene" id="KGN48812">
    <property type="protein sequence ID" value="KGN48812"/>
    <property type="gene ID" value="Csa_6G502010"/>
</dbReference>
<organism evidence="1 2">
    <name type="scientific">Cucumis sativus</name>
    <name type="common">Cucumber</name>
    <dbReference type="NCBI Taxonomy" id="3659"/>
    <lineage>
        <taxon>Eukaryota</taxon>
        <taxon>Viridiplantae</taxon>
        <taxon>Streptophyta</taxon>
        <taxon>Embryophyta</taxon>
        <taxon>Tracheophyta</taxon>
        <taxon>Spermatophyta</taxon>
        <taxon>Magnoliopsida</taxon>
        <taxon>eudicotyledons</taxon>
        <taxon>Gunneridae</taxon>
        <taxon>Pentapetalae</taxon>
        <taxon>rosids</taxon>
        <taxon>fabids</taxon>
        <taxon>Cucurbitales</taxon>
        <taxon>Cucurbitaceae</taxon>
        <taxon>Benincaseae</taxon>
        <taxon>Cucumis</taxon>
    </lineage>
</organism>